<comment type="caution">
    <text evidence="9">The sequence shown here is derived from an EMBL/GenBank/DDBJ whole genome shotgun (WGS) entry which is preliminary data.</text>
</comment>
<dbReference type="CDD" id="cd00609">
    <property type="entry name" value="AAT_like"/>
    <property type="match status" value="1"/>
</dbReference>
<dbReference type="EC" id="2.6.1.-" evidence="7"/>
<sequence>MRLSKRITNLTGGGSDGWDVFRRARAMEDAGKPVINLTLGDHDIPTDPDILHAMHEAALDGNTGYPLVPGADELRDAIAERVTERTGVPTGRNNVVVMPGGQGALFAAHAATCDHGDTALFVEPYYATYPGSVRGIGAIPKTVPARPEFDFQPQPQDIIDAIDMRTRSLLINTPHNPTGVVYSRETLEGIAKVMIDRNMWLISDEVYDTQVWEGEHLSPRALPGMADRTLVIGSLSKSHAMTGSRVGWIVGPEEAIDHLINLSTHTTYGLPAYIQDAAIYALEEGGEIEDDIAERFRQRRETALSILEKSNDFITVPSQGAMYLMLDIRNTGMTGEAFANALLDSELVGVMPGESFGESAAGHVRIALTVDEDQLREALTRLVRFAEAEARAA</sequence>
<protein>
    <recommendedName>
        <fullName evidence="7">Aminotransferase</fullName>
        <ecNumber evidence="7">2.6.1.-</ecNumber>
    </recommendedName>
</protein>
<dbReference type="InterPro" id="IPR015422">
    <property type="entry name" value="PyrdxlP-dep_Trfase_small"/>
</dbReference>
<keyword evidence="10" id="KW-1185">Reference proteome</keyword>
<dbReference type="InterPro" id="IPR015424">
    <property type="entry name" value="PyrdxlP-dep_Trfase"/>
</dbReference>
<dbReference type="InterPro" id="IPR004838">
    <property type="entry name" value="NHTrfase_class1_PyrdxlP-BS"/>
</dbReference>
<feature type="domain" description="Aminotransferase class I/classII large" evidence="8">
    <location>
        <begin position="33"/>
        <end position="382"/>
    </location>
</feature>
<comment type="catalytic activity">
    <reaction evidence="6">
        <text>L-aspartate + 2-oxoglutarate = oxaloacetate + L-glutamate</text>
        <dbReference type="Rhea" id="RHEA:21824"/>
        <dbReference type="ChEBI" id="CHEBI:16452"/>
        <dbReference type="ChEBI" id="CHEBI:16810"/>
        <dbReference type="ChEBI" id="CHEBI:29985"/>
        <dbReference type="ChEBI" id="CHEBI:29991"/>
        <dbReference type="EC" id="2.6.1.1"/>
    </reaction>
</comment>
<dbReference type="Gene3D" id="3.40.640.10">
    <property type="entry name" value="Type I PLP-dependent aspartate aminotransferase-like (Major domain)"/>
    <property type="match status" value="1"/>
</dbReference>
<dbReference type="SUPFAM" id="SSF53383">
    <property type="entry name" value="PLP-dependent transferases"/>
    <property type="match status" value="1"/>
</dbReference>
<evidence type="ECO:0000256" key="2">
    <source>
        <dbReference type="ARBA" id="ARBA00007441"/>
    </source>
</evidence>
<accession>A0ABV7GT93</accession>
<dbReference type="InterPro" id="IPR015421">
    <property type="entry name" value="PyrdxlP-dep_Trfase_major"/>
</dbReference>
<dbReference type="GO" id="GO:0008483">
    <property type="term" value="F:transaminase activity"/>
    <property type="evidence" value="ECO:0007669"/>
    <property type="project" value="UniProtKB-KW"/>
</dbReference>
<dbReference type="EMBL" id="JBHRTB010000010">
    <property type="protein sequence ID" value="MFC3143409.1"/>
    <property type="molecule type" value="Genomic_DNA"/>
</dbReference>
<dbReference type="PROSITE" id="PS00105">
    <property type="entry name" value="AA_TRANSFER_CLASS_1"/>
    <property type="match status" value="1"/>
</dbReference>
<reference evidence="10" key="1">
    <citation type="journal article" date="2019" name="Int. J. Syst. Evol. Microbiol.">
        <title>The Global Catalogue of Microorganisms (GCM) 10K type strain sequencing project: providing services to taxonomists for standard genome sequencing and annotation.</title>
        <authorList>
            <consortium name="The Broad Institute Genomics Platform"/>
            <consortium name="The Broad Institute Genome Sequencing Center for Infectious Disease"/>
            <person name="Wu L."/>
            <person name="Ma J."/>
        </authorList>
    </citation>
    <scope>NUCLEOTIDE SEQUENCE [LARGE SCALE GENOMIC DNA]</scope>
    <source>
        <strain evidence="10">KCTC 52366</strain>
    </source>
</reference>
<dbReference type="RefSeq" id="WP_275630699.1">
    <property type="nucleotide sequence ID" value="NZ_JARGYD010000001.1"/>
</dbReference>
<evidence type="ECO:0000256" key="5">
    <source>
        <dbReference type="ARBA" id="ARBA00022898"/>
    </source>
</evidence>
<evidence type="ECO:0000313" key="10">
    <source>
        <dbReference type="Proteomes" id="UP001595632"/>
    </source>
</evidence>
<organism evidence="9 10">
    <name type="scientific">Psychromarinibacter halotolerans</name>
    <dbReference type="NCBI Taxonomy" id="1775175"/>
    <lineage>
        <taxon>Bacteria</taxon>
        <taxon>Pseudomonadati</taxon>
        <taxon>Pseudomonadota</taxon>
        <taxon>Alphaproteobacteria</taxon>
        <taxon>Rhodobacterales</taxon>
        <taxon>Paracoccaceae</taxon>
        <taxon>Psychromarinibacter</taxon>
    </lineage>
</organism>
<evidence type="ECO:0000256" key="1">
    <source>
        <dbReference type="ARBA" id="ARBA00001933"/>
    </source>
</evidence>
<gene>
    <name evidence="9" type="ORF">ACFOGP_11850</name>
</gene>
<name>A0ABV7GT93_9RHOB</name>
<dbReference type="PANTHER" id="PTHR46383:SF1">
    <property type="entry name" value="ASPARTATE AMINOTRANSFERASE"/>
    <property type="match status" value="1"/>
</dbReference>
<proteinExistence type="inferred from homology"/>
<keyword evidence="5" id="KW-0663">Pyridoxal phosphate</keyword>
<dbReference type="InterPro" id="IPR050596">
    <property type="entry name" value="AspAT/PAT-like"/>
</dbReference>
<evidence type="ECO:0000259" key="8">
    <source>
        <dbReference type="Pfam" id="PF00155"/>
    </source>
</evidence>
<comment type="similarity">
    <text evidence="2 7">Belongs to the class-I pyridoxal-phosphate-dependent aminotransferase family.</text>
</comment>
<comment type="cofactor">
    <cofactor evidence="1 7">
        <name>pyridoxal 5'-phosphate</name>
        <dbReference type="ChEBI" id="CHEBI:597326"/>
    </cofactor>
</comment>
<evidence type="ECO:0000256" key="3">
    <source>
        <dbReference type="ARBA" id="ARBA00022576"/>
    </source>
</evidence>
<dbReference type="Gene3D" id="3.90.1150.10">
    <property type="entry name" value="Aspartate Aminotransferase, domain 1"/>
    <property type="match status" value="1"/>
</dbReference>
<keyword evidence="4 7" id="KW-0808">Transferase</keyword>
<dbReference type="InterPro" id="IPR004839">
    <property type="entry name" value="Aminotransferase_I/II_large"/>
</dbReference>
<dbReference type="Pfam" id="PF00155">
    <property type="entry name" value="Aminotran_1_2"/>
    <property type="match status" value="1"/>
</dbReference>
<evidence type="ECO:0000256" key="7">
    <source>
        <dbReference type="RuleBase" id="RU000481"/>
    </source>
</evidence>
<dbReference type="PANTHER" id="PTHR46383">
    <property type="entry name" value="ASPARTATE AMINOTRANSFERASE"/>
    <property type="match status" value="1"/>
</dbReference>
<keyword evidence="3 7" id="KW-0032">Aminotransferase</keyword>
<evidence type="ECO:0000256" key="4">
    <source>
        <dbReference type="ARBA" id="ARBA00022679"/>
    </source>
</evidence>
<evidence type="ECO:0000256" key="6">
    <source>
        <dbReference type="ARBA" id="ARBA00049185"/>
    </source>
</evidence>
<dbReference type="Proteomes" id="UP001595632">
    <property type="component" value="Unassembled WGS sequence"/>
</dbReference>
<evidence type="ECO:0000313" key="9">
    <source>
        <dbReference type="EMBL" id="MFC3143409.1"/>
    </source>
</evidence>